<comment type="similarity">
    <text evidence="1">Belongs to the LysR transcriptional regulatory family.</text>
</comment>
<keyword evidence="3" id="KW-0238">DNA-binding</keyword>
<name>A0A1M7SMN4_9FIRM</name>
<evidence type="ECO:0000256" key="3">
    <source>
        <dbReference type="ARBA" id="ARBA00023125"/>
    </source>
</evidence>
<dbReference type="SUPFAM" id="SSF46785">
    <property type="entry name" value="Winged helix' DNA-binding domain"/>
    <property type="match status" value="1"/>
</dbReference>
<dbReference type="AlphaFoldDB" id="A0A1M7SMN4"/>
<dbReference type="GO" id="GO:0003700">
    <property type="term" value="F:DNA-binding transcription factor activity"/>
    <property type="evidence" value="ECO:0007669"/>
    <property type="project" value="InterPro"/>
</dbReference>
<accession>A0A1M7SMN4</accession>
<evidence type="ECO:0000256" key="1">
    <source>
        <dbReference type="ARBA" id="ARBA00009437"/>
    </source>
</evidence>
<evidence type="ECO:0000256" key="4">
    <source>
        <dbReference type="ARBA" id="ARBA00023163"/>
    </source>
</evidence>
<dbReference type="STRING" id="1121395.SAMN02745215_01091"/>
<dbReference type="Pfam" id="PF00126">
    <property type="entry name" value="HTH_1"/>
    <property type="match status" value="1"/>
</dbReference>
<sequence length="301" mass="34840">MQVEYFKYLVDLAETKSLSQTAERFFMTHQAISKAIKKIEHDFSVNLLIRTKKGIELTDAGKIFINKSSEILEKYKELTELLEPFQIEKKQSVRGEFAILTIPKFLEINLPSIITSFYSGFPALNISFKTESHQNILFGHEYNDSTIGLIAIMEEDLQNESFSKSIESRNLKIEVISSSKNILIMHKNSKWVDLDSNNININSIPKIHFGYSIKLLPDNYRGNYIVSNLESMRKLVLNKQGVGILSEFEYKNFFHKSANIFTMQIDETMVSPLAYAYIIKQQDAIPPYMEKFINLFRKFLS</sequence>
<evidence type="ECO:0000313" key="6">
    <source>
        <dbReference type="EMBL" id="SHN59736.1"/>
    </source>
</evidence>
<evidence type="ECO:0000256" key="2">
    <source>
        <dbReference type="ARBA" id="ARBA00023015"/>
    </source>
</evidence>
<protein>
    <submittedName>
        <fullName evidence="6">Transcriptional regulator, LysR family</fullName>
    </submittedName>
</protein>
<proteinExistence type="inferred from homology"/>
<gene>
    <name evidence="6" type="ORF">SAMN02745215_01091</name>
</gene>
<dbReference type="Gene3D" id="1.10.10.10">
    <property type="entry name" value="Winged helix-like DNA-binding domain superfamily/Winged helix DNA-binding domain"/>
    <property type="match status" value="1"/>
</dbReference>
<dbReference type="PANTHER" id="PTHR30126:SF40">
    <property type="entry name" value="HTH-TYPE TRANSCRIPTIONAL REGULATOR GLTR"/>
    <property type="match status" value="1"/>
</dbReference>
<dbReference type="InterPro" id="IPR000847">
    <property type="entry name" value="LysR_HTH_N"/>
</dbReference>
<dbReference type="PROSITE" id="PS50931">
    <property type="entry name" value="HTH_LYSR"/>
    <property type="match status" value="1"/>
</dbReference>
<dbReference type="RefSeq" id="WP_072771629.1">
    <property type="nucleotide sequence ID" value="NZ_FRDN01000004.1"/>
</dbReference>
<dbReference type="PANTHER" id="PTHR30126">
    <property type="entry name" value="HTH-TYPE TRANSCRIPTIONAL REGULATOR"/>
    <property type="match status" value="1"/>
</dbReference>
<organism evidence="6 7">
    <name type="scientific">Desulfitobacterium chlororespirans DSM 11544</name>
    <dbReference type="NCBI Taxonomy" id="1121395"/>
    <lineage>
        <taxon>Bacteria</taxon>
        <taxon>Bacillati</taxon>
        <taxon>Bacillota</taxon>
        <taxon>Clostridia</taxon>
        <taxon>Eubacteriales</taxon>
        <taxon>Desulfitobacteriaceae</taxon>
        <taxon>Desulfitobacterium</taxon>
    </lineage>
</organism>
<keyword evidence="2" id="KW-0805">Transcription regulation</keyword>
<evidence type="ECO:0000259" key="5">
    <source>
        <dbReference type="PROSITE" id="PS50931"/>
    </source>
</evidence>
<dbReference type="Proteomes" id="UP000184010">
    <property type="component" value="Unassembled WGS sequence"/>
</dbReference>
<dbReference type="EMBL" id="FRDN01000004">
    <property type="protein sequence ID" value="SHN59736.1"/>
    <property type="molecule type" value="Genomic_DNA"/>
</dbReference>
<reference evidence="7" key="1">
    <citation type="submission" date="2016-12" db="EMBL/GenBank/DDBJ databases">
        <authorList>
            <person name="Varghese N."/>
            <person name="Submissions S."/>
        </authorList>
    </citation>
    <scope>NUCLEOTIDE SEQUENCE [LARGE SCALE GENOMIC DNA]</scope>
    <source>
        <strain evidence="7">DSM 11544</strain>
    </source>
</reference>
<dbReference type="Gene3D" id="3.40.190.290">
    <property type="match status" value="1"/>
</dbReference>
<keyword evidence="7" id="KW-1185">Reference proteome</keyword>
<keyword evidence="4" id="KW-0804">Transcription</keyword>
<feature type="domain" description="HTH lysR-type" evidence="5">
    <location>
        <begin position="1"/>
        <end position="58"/>
    </location>
</feature>
<dbReference type="InterPro" id="IPR036390">
    <property type="entry name" value="WH_DNA-bd_sf"/>
</dbReference>
<evidence type="ECO:0000313" key="7">
    <source>
        <dbReference type="Proteomes" id="UP000184010"/>
    </source>
</evidence>
<dbReference type="InterPro" id="IPR036388">
    <property type="entry name" value="WH-like_DNA-bd_sf"/>
</dbReference>
<dbReference type="GO" id="GO:0000976">
    <property type="term" value="F:transcription cis-regulatory region binding"/>
    <property type="evidence" value="ECO:0007669"/>
    <property type="project" value="TreeGrafter"/>
</dbReference>